<dbReference type="GO" id="GO:0030430">
    <property type="term" value="C:host cell cytoplasm"/>
    <property type="evidence" value="ECO:0007669"/>
    <property type="project" value="UniProtKB-SubCell"/>
</dbReference>
<keyword evidence="6" id="KW-1048">Host nucleus</keyword>
<keyword evidence="14" id="KW-0804">Transcription</keyword>
<dbReference type="SMART" id="SM00271">
    <property type="entry name" value="DnaJ"/>
    <property type="match status" value="1"/>
</dbReference>
<evidence type="ECO:0000256" key="12">
    <source>
        <dbReference type="ARBA" id="ARBA00023015"/>
    </source>
</evidence>
<dbReference type="InterPro" id="IPR003354">
    <property type="entry name" value="Papo_T_antigen"/>
</dbReference>
<dbReference type="InterPro" id="IPR036869">
    <property type="entry name" value="J_dom_sf"/>
</dbReference>
<dbReference type="Gene3D" id="1.20.120.1860">
    <property type="entry name" value="Small t-antigen, unique domain"/>
    <property type="match status" value="1"/>
</dbReference>
<organism evidence="17">
    <name type="scientific">sonrod polyomavirus 1</name>
    <dbReference type="NCBI Taxonomy" id="3040504"/>
    <lineage>
        <taxon>Viruses</taxon>
        <taxon>Monodnaviria</taxon>
        <taxon>Shotokuvirae</taxon>
        <taxon>Cossaviricota</taxon>
        <taxon>Papovaviricetes</taxon>
        <taxon>Sepolyvirales</taxon>
        <taxon>Polyomaviridae</taxon>
        <taxon>Betapolyomavirus</taxon>
    </lineage>
</organism>
<evidence type="ECO:0000256" key="1">
    <source>
        <dbReference type="ARBA" id="ARBA00004147"/>
    </source>
</evidence>
<keyword evidence="4" id="KW-0244">Early protein</keyword>
<dbReference type="EMBL" id="OQ799312">
    <property type="protein sequence ID" value="WIL01358.1"/>
    <property type="molecule type" value="Genomic_DNA"/>
</dbReference>
<keyword evidence="13" id="KW-0010">Activator</keyword>
<keyword evidence="8" id="KW-0479">Metal-binding</keyword>
<evidence type="ECO:0000256" key="4">
    <source>
        <dbReference type="ARBA" id="ARBA00022518"/>
    </source>
</evidence>
<keyword evidence="15" id="KW-1035">Host cytoplasm</keyword>
<dbReference type="Pfam" id="PF02380">
    <property type="entry name" value="Papo_T_antigen"/>
    <property type="match status" value="1"/>
</dbReference>
<keyword evidence="12" id="KW-0805">Transcription regulation</keyword>
<dbReference type="EMBL" id="OQ799311">
    <property type="protein sequence ID" value="WIL01353.1"/>
    <property type="molecule type" value="Genomic_DNA"/>
</dbReference>
<dbReference type="GO" id="GO:0042025">
    <property type="term" value="C:host cell nucleus"/>
    <property type="evidence" value="ECO:0007669"/>
    <property type="project" value="UniProtKB-SubCell"/>
</dbReference>
<accession>A0AA49FIL8</accession>
<keyword evidence="10" id="KW-0862">Zinc</keyword>
<evidence type="ECO:0000256" key="5">
    <source>
        <dbReference type="ARBA" id="ARBA00022553"/>
    </source>
</evidence>
<evidence type="ECO:0000256" key="13">
    <source>
        <dbReference type="ARBA" id="ARBA00023159"/>
    </source>
</evidence>
<evidence type="ECO:0000256" key="7">
    <source>
        <dbReference type="ARBA" id="ARBA00022581"/>
    </source>
</evidence>
<evidence type="ECO:0000256" key="9">
    <source>
        <dbReference type="ARBA" id="ARBA00022771"/>
    </source>
</evidence>
<evidence type="ECO:0000256" key="6">
    <source>
        <dbReference type="ARBA" id="ARBA00022562"/>
    </source>
</evidence>
<feature type="domain" description="J" evidence="16">
    <location>
        <begin position="11"/>
        <end position="67"/>
    </location>
</feature>
<evidence type="ECO:0000256" key="15">
    <source>
        <dbReference type="ARBA" id="ARBA00023200"/>
    </source>
</evidence>
<keyword evidence="7" id="KW-0945">Host-virus interaction</keyword>
<protein>
    <recommendedName>
        <fullName evidence="3">Small t antigen</fullName>
    </recommendedName>
</protein>
<dbReference type="GO" id="GO:0008270">
    <property type="term" value="F:zinc ion binding"/>
    <property type="evidence" value="ECO:0007669"/>
    <property type="project" value="UniProtKB-KW"/>
</dbReference>
<keyword evidence="9" id="KW-0863">Zinc-finger</keyword>
<reference evidence="17" key="1">
    <citation type="submission" date="2023-04" db="EMBL/GenBank/DDBJ databases">
        <title>Identification of novel polyomavirus in wild Sonoran Desert rodents of the family Heteromyidae.</title>
        <authorList>
            <person name="Vargas K."/>
            <person name="Kraberger S."/>
            <person name="Custer J.M."/>
            <person name="Paietta E.N."/>
            <person name="Culver M."/>
            <person name="Dolby G."/>
            <person name="Varsani A."/>
        </authorList>
    </citation>
    <scope>NUCLEOTIDE SEQUENCE</scope>
    <source>
        <strain evidence="17">PyVBGG12</strain>
        <strain evidence="18">PyVBGG26</strain>
    </source>
</reference>
<evidence type="ECO:0000256" key="10">
    <source>
        <dbReference type="ARBA" id="ARBA00022833"/>
    </source>
</evidence>
<dbReference type="SUPFAM" id="SSF161240">
    <property type="entry name" value="T-antigen specific domain-like"/>
    <property type="match status" value="1"/>
</dbReference>
<comment type="subcellular location">
    <subcellularLocation>
        <location evidence="2">Host cytoplasm</location>
    </subcellularLocation>
    <subcellularLocation>
        <location evidence="1">Host nucleus</location>
    </subcellularLocation>
</comment>
<evidence type="ECO:0000256" key="11">
    <source>
        <dbReference type="ARBA" id="ARBA00022990"/>
    </source>
</evidence>
<name>A0AA49FIL8_9POLY</name>
<evidence type="ECO:0000256" key="2">
    <source>
        <dbReference type="ARBA" id="ARBA00004192"/>
    </source>
</evidence>
<evidence type="ECO:0000256" key="14">
    <source>
        <dbReference type="ARBA" id="ARBA00023163"/>
    </source>
</evidence>
<proteinExistence type="predicted"/>
<evidence type="ECO:0000313" key="17">
    <source>
        <dbReference type="EMBL" id="WIL01353.1"/>
    </source>
</evidence>
<keyword evidence="11" id="KW-0007">Acetylation</keyword>
<keyword evidence="5" id="KW-0597">Phosphoprotein</keyword>
<evidence type="ECO:0000256" key="3">
    <source>
        <dbReference type="ARBA" id="ARBA00016539"/>
    </source>
</evidence>
<dbReference type="InterPro" id="IPR036092">
    <property type="entry name" value="Papo_T_antigensf"/>
</dbReference>
<dbReference type="SUPFAM" id="SSF46565">
    <property type="entry name" value="Chaperone J-domain"/>
    <property type="match status" value="1"/>
</dbReference>
<dbReference type="Gene3D" id="1.10.287.110">
    <property type="entry name" value="DnaJ domain"/>
    <property type="match status" value="1"/>
</dbReference>
<evidence type="ECO:0000259" key="16">
    <source>
        <dbReference type="SMART" id="SM00271"/>
    </source>
</evidence>
<dbReference type="InterPro" id="IPR001623">
    <property type="entry name" value="DnaJ_domain"/>
</dbReference>
<sequence length="195" mass="23017">MDQTLNRDEAQELMGLLGLNMSFWGNLPATRRAYLAKAKQLHPDKGGNVIEMQRLNELYLKLEETVKTVHSNSQREAWTWNFSQVVPTCFTSVSEAVAFNPFKSSLYDAYSHGFHNKMISNWDTCKDGCIDCYCIHCVLIRRHKKRMVYRMRPLVWIDCYCWHCYICWFGSEPTYGEWLFYKMILAQTPYDVLRP</sequence>
<evidence type="ECO:0000313" key="18">
    <source>
        <dbReference type="EMBL" id="WIL01358.1"/>
    </source>
</evidence>
<evidence type="ECO:0000256" key="8">
    <source>
        <dbReference type="ARBA" id="ARBA00022723"/>
    </source>
</evidence>